<name>A0A2P8E658_9BACT</name>
<dbReference type="Pfam" id="PF13366">
    <property type="entry name" value="PDDEXK_3"/>
    <property type="match status" value="1"/>
</dbReference>
<organism evidence="1 2">
    <name type="scientific">Cecembia rubra</name>
    <dbReference type="NCBI Taxonomy" id="1485585"/>
    <lineage>
        <taxon>Bacteria</taxon>
        <taxon>Pseudomonadati</taxon>
        <taxon>Bacteroidota</taxon>
        <taxon>Cytophagia</taxon>
        <taxon>Cytophagales</taxon>
        <taxon>Cyclobacteriaceae</taxon>
        <taxon>Cecembia</taxon>
    </lineage>
</organism>
<dbReference type="EMBL" id="PYGF01000004">
    <property type="protein sequence ID" value="PSL04956.1"/>
    <property type="molecule type" value="Genomic_DNA"/>
</dbReference>
<dbReference type="Proteomes" id="UP000240708">
    <property type="component" value="Unassembled WGS sequence"/>
</dbReference>
<keyword evidence="2" id="KW-1185">Reference proteome</keyword>
<evidence type="ECO:0000313" key="1">
    <source>
        <dbReference type="EMBL" id="PSL04956.1"/>
    </source>
</evidence>
<dbReference type="AlphaFoldDB" id="A0A2P8E658"/>
<accession>A0A2P8E658</accession>
<reference evidence="1 2" key="1">
    <citation type="submission" date="2018-03" db="EMBL/GenBank/DDBJ databases">
        <title>Genomic Encyclopedia of Archaeal and Bacterial Type Strains, Phase II (KMG-II): from individual species to whole genera.</title>
        <authorList>
            <person name="Goeker M."/>
        </authorList>
    </citation>
    <scope>NUCLEOTIDE SEQUENCE [LARGE SCALE GENOMIC DNA]</scope>
    <source>
        <strain evidence="1 2">DSM 28057</strain>
    </source>
</reference>
<protein>
    <submittedName>
        <fullName evidence="1">GxxExxY protein</fullName>
    </submittedName>
</protein>
<comment type="caution">
    <text evidence="1">The sequence shown here is derived from an EMBL/GenBank/DDBJ whole genome shotgun (WGS) entry which is preliminary data.</text>
</comment>
<dbReference type="InterPro" id="IPR026350">
    <property type="entry name" value="GxxExxY"/>
</dbReference>
<dbReference type="OrthoDB" id="1119698at2"/>
<gene>
    <name evidence="1" type="ORF">CLV48_104130</name>
</gene>
<dbReference type="RefSeq" id="WP_010610044.1">
    <property type="nucleotide sequence ID" value="NZ_JAUVYL010000122.1"/>
</dbReference>
<proteinExistence type="predicted"/>
<dbReference type="NCBIfam" id="TIGR04256">
    <property type="entry name" value="GxxExxY"/>
    <property type="match status" value="1"/>
</dbReference>
<evidence type="ECO:0000313" key="2">
    <source>
        <dbReference type="Proteomes" id="UP000240708"/>
    </source>
</evidence>
<sequence>MSENELSKIIVNTSFEIHKTLGPGLLESIYEDILSYELRQQGLVVSRQQSLPVFWKGRKMDQGFRADLIVENKVLIEIKSVEALTPVFYKQVLTYLKITEMKLGLLINFNDPLLKGGIRRIVNGL</sequence>